<dbReference type="InterPro" id="IPR000868">
    <property type="entry name" value="Isochorismatase-like_dom"/>
</dbReference>
<evidence type="ECO:0000313" key="3">
    <source>
        <dbReference type="EMBL" id="MFC6879551.1"/>
    </source>
</evidence>
<dbReference type="Pfam" id="PF00857">
    <property type="entry name" value="Isochorismatase"/>
    <property type="match status" value="1"/>
</dbReference>
<reference evidence="4" key="1">
    <citation type="journal article" date="2019" name="Int. J. Syst. Evol. Microbiol.">
        <title>The Global Catalogue of Microorganisms (GCM) 10K type strain sequencing project: providing services to taxonomists for standard genome sequencing and annotation.</title>
        <authorList>
            <consortium name="The Broad Institute Genomics Platform"/>
            <consortium name="The Broad Institute Genome Sequencing Center for Infectious Disease"/>
            <person name="Wu L."/>
            <person name="Ma J."/>
        </authorList>
    </citation>
    <scope>NUCLEOTIDE SEQUENCE [LARGE SCALE GENOMIC DNA]</scope>
    <source>
        <strain evidence="4">JCM 3369</strain>
    </source>
</reference>
<dbReference type="InterPro" id="IPR050272">
    <property type="entry name" value="Isochorismatase-like_hydrls"/>
</dbReference>
<accession>A0ABW2CFA2</accession>
<organism evidence="3 4">
    <name type="scientific">Actinomadura yumaensis</name>
    <dbReference type="NCBI Taxonomy" id="111807"/>
    <lineage>
        <taxon>Bacteria</taxon>
        <taxon>Bacillati</taxon>
        <taxon>Actinomycetota</taxon>
        <taxon>Actinomycetes</taxon>
        <taxon>Streptosporangiales</taxon>
        <taxon>Thermomonosporaceae</taxon>
        <taxon>Actinomadura</taxon>
    </lineage>
</organism>
<sequence>MPYTIDRATPETSALIVIDMQSDFLAEGAPLEAAAARELVPTVNDLIGFCRGLGIPVLFTAHVHRGNGWDMGLYSEIHPEIADRECLIDGSSGADLHPALDVRPEDVVVKKHRFSAFYGTDLDILLRGLGTETLIIAGATTENCCFSTARDAMFRNIKVAFLSDATTTFDYPDVGQGAYAAEDVHATMLSVLAFSTAHVMTTGQLKSLYATG</sequence>
<dbReference type="Gene3D" id="3.40.50.850">
    <property type="entry name" value="Isochorismatase-like"/>
    <property type="match status" value="1"/>
</dbReference>
<dbReference type="SUPFAM" id="SSF52499">
    <property type="entry name" value="Isochorismatase-like hydrolases"/>
    <property type="match status" value="1"/>
</dbReference>
<evidence type="ECO:0000313" key="4">
    <source>
        <dbReference type="Proteomes" id="UP001596380"/>
    </source>
</evidence>
<keyword evidence="4" id="KW-1185">Reference proteome</keyword>
<feature type="domain" description="Isochorismatase-like" evidence="2">
    <location>
        <begin position="13"/>
        <end position="202"/>
    </location>
</feature>
<dbReference type="EMBL" id="JBHSXS010000003">
    <property type="protein sequence ID" value="MFC6879551.1"/>
    <property type="molecule type" value="Genomic_DNA"/>
</dbReference>
<protein>
    <submittedName>
        <fullName evidence="3">Cysteine hydrolase family protein</fullName>
    </submittedName>
</protein>
<evidence type="ECO:0000256" key="1">
    <source>
        <dbReference type="ARBA" id="ARBA00022801"/>
    </source>
</evidence>
<dbReference type="PANTHER" id="PTHR43540:SF6">
    <property type="entry name" value="ISOCHORISMATASE-LIKE DOMAIN-CONTAINING PROTEIN"/>
    <property type="match status" value="1"/>
</dbReference>
<gene>
    <name evidence="3" type="ORF">ACFQKB_07195</name>
</gene>
<evidence type="ECO:0000259" key="2">
    <source>
        <dbReference type="Pfam" id="PF00857"/>
    </source>
</evidence>
<dbReference type="CDD" id="cd00431">
    <property type="entry name" value="cysteine_hydrolases"/>
    <property type="match status" value="1"/>
</dbReference>
<dbReference type="GO" id="GO:0016787">
    <property type="term" value="F:hydrolase activity"/>
    <property type="evidence" value="ECO:0007669"/>
    <property type="project" value="UniProtKB-KW"/>
</dbReference>
<dbReference type="RefSeq" id="WP_160821533.1">
    <property type="nucleotide sequence ID" value="NZ_JBHSXE010000001.1"/>
</dbReference>
<keyword evidence="1 3" id="KW-0378">Hydrolase</keyword>
<name>A0ABW2CFA2_9ACTN</name>
<proteinExistence type="predicted"/>
<dbReference type="PANTHER" id="PTHR43540">
    <property type="entry name" value="PEROXYUREIDOACRYLATE/UREIDOACRYLATE AMIDOHYDROLASE-RELATED"/>
    <property type="match status" value="1"/>
</dbReference>
<dbReference type="InterPro" id="IPR036380">
    <property type="entry name" value="Isochorismatase-like_sf"/>
</dbReference>
<dbReference type="Proteomes" id="UP001596380">
    <property type="component" value="Unassembled WGS sequence"/>
</dbReference>
<comment type="caution">
    <text evidence="3">The sequence shown here is derived from an EMBL/GenBank/DDBJ whole genome shotgun (WGS) entry which is preliminary data.</text>
</comment>